<dbReference type="RefSeq" id="WP_317997212.1">
    <property type="nucleotide sequence ID" value="NZ_AP025523.1"/>
</dbReference>
<reference evidence="2 3" key="1">
    <citation type="journal article" date="2022" name="ISME Commun">
        <title>Vulcanimicrobium alpinus gen. nov. sp. nov., the first cultivated representative of the candidate phylum 'Eremiobacterota', is a metabolically versatile aerobic anoxygenic phototroph.</title>
        <authorList>
            <person name="Yabe S."/>
            <person name="Muto K."/>
            <person name="Abe K."/>
            <person name="Yokota A."/>
            <person name="Staudigel H."/>
            <person name="Tebo B.M."/>
        </authorList>
    </citation>
    <scope>NUCLEOTIDE SEQUENCE [LARGE SCALE GENOMIC DNA]</scope>
    <source>
        <strain evidence="2 3">WC8-2</strain>
    </source>
</reference>
<feature type="chain" id="PRO_5042856078" evidence="1">
    <location>
        <begin position="21"/>
        <end position="122"/>
    </location>
</feature>
<dbReference type="EMBL" id="AP025523">
    <property type="protein sequence ID" value="BDE06237.1"/>
    <property type="molecule type" value="Genomic_DNA"/>
</dbReference>
<proteinExistence type="predicted"/>
<accession>A0AAN2CA34</accession>
<dbReference type="AlphaFoldDB" id="A0AAN2CA34"/>
<evidence type="ECO:0000313" key="3">
    <source>
        <dbReference type="Proteomes" id="UP001317532"/>
    </source>
</evidence>
<evidence type="ECO:0000313" key="2">
    <source>
        <dbReference type="EMBL" id="BDE06237.1"/>
    </source>
</evidence>
<name>A0AAN2CA34_UNVUL</name>
<keyword evidence="3" id="KW-1185">Reference proteome</keyword>
<protein>
    <submittedName>
        <fullName evidence="2">Uncharacterized protein</fullName>
    </submittedName>
</protein>
<dbReference type="KEGG" id="vab:WPS_15130"/>
<dbReference type="Proteomes" id="UP001317532">
    <property type="component" value="Chromosome"/>
</dbReference>
<evidence type="ECO:0000256" key="1">
    <source>
        <dbReference type="SAM" id="SignalP"/>
    </source>
</evidence>
<keyword evidence="1" id="KW-0732">Signal</keyword>
<organism evidence="2 3">
    <name type="scientific">Vulcanimicrobium alpinum</name>
    <dbReference type="NCBI Taxonomy" id="3016050"/>
    <lineage>
        <taxon>Bacteria</taxon>
        <taxon>Bacillati</taxon>
        <taxon>Vulcanimicrobiota</taxon>
        <taxon>Vulcanimicrobiia</taxon>
        <taxon>Vulcanimicrobiales</taxon>
        <taxon>Vulcanimicrobiaceae</taxon>
        <taxon>Vulcanimicrobium</taxon>
    </lineage>
</organism>
<feature type="signal peptide" evidence="1">
    <location>
        <begin position="1"/>
        <end position="20"/>
    </location>
</feature>
<sequence length="122" mass="12086">MRTFVAVAALVAASIAPALAQGGKCSHETFPVGGQPVAVTVCAAAPEGKSVAISESFKGASASFSHAAAIEILPGAAASRAVDDVALAPLGLQYTLHLTLAYRDGGVAIEHALLLPGAVPLK</sequence>
<gene>
    <name evidence="2" type="ORF">WPS_15130</name>
</gene>